<dbReference type="Proteomes" id="UP001195483">
    <property type="component" value="Unassembled WGS sequence"/>
</dbReference>
<gene>
    <name evidence="2" type="ORF">CHS0354_036274</name>
</gene>
<feature type="region of interest" description="Disordered" evidence="1">
    <location>
        <begin position="1"/>
        <end position="31"/>
    </location>
</feature>
<reference evidence="2" key="2">
    <citation type="journal article" date="2021" name="Genome Biol. Evol.">
        <title>Developing a high-quality reference genome for a parasitic bivalve with doubly uniparental inheritance (Bivalvia: Unionida).</title>
        <authorList>
            <person name="Smith C.H."/>
        </authorList>
    </citation>
    <scope>NUCLEOTIDE SEQUENCE</scope>
    <source>
        <strain evidence="2">CHS0354</strain>
        <tissue evidence="2">Mantle</tissue>
    </source>
</reference>
<evidence type="ECO:0000313" key="3">
    <source>
        <dbReference type="Proteomes" id="UP001195483"/>
    </source>
</evidence>
<organism evidence="2 3">
    <name type="scientific">Potamilus streckersoni</name>
    <dbReference type="NCBI Taxonomy" id="2493646"/>
    <lineage>
        <taxon>Eukaryota</taxon>
        <taxon>Metazoa</taxon>
        <taxon>Spiralia</taxon>
        <taxon>Lophotrochozoa</taxon>
        <taxon>Mollusca</taxon>
        <taxon>Bivalvia</taxon>
        <taxon>Autobranchia</taxon>
        <taxon>Heteroconchia</taxon>
        <taxon>Palaeoheterodonta</taxon>
        <taxon>Unionida</taxon>
        <taxon>Unionoidea</taxon>
        <taxon>Unionidae</taxon>
        <taxon>Ambleminae</taxon>
        <taxon>Lampsilini</taxon>
        <taxon>Potamilus</taxon>
    </lineage>
</organism>
<protein>
    <submittedName>
        <fullName evidence="2">Uncharacterized protein</fullName>
    </submittedName>
</protein>
<sequence>MPRLKLRQKLRHKPTHTDEEKDDEDVTTEDTKMHVPVQRYTKLGVDAVKNVAWRILKTRKTRKLRQARCIAHPL</sequence>
<dbReference type="AlphaFoldDB" id="A0AAE0W8V8"/>
<reference evidence="2" key="3">
    <citation type="submission" date="2023-05" db="EMBL/GenBank/DDBJ databases">
        <authorList>
            <person name="Smith C.H."/>
        </authorList>
    </citation>
    <scope>NUCLEOTIDE SEQUENCE</scope>
    <source>
        <strain evidence="2">CHS0354</strain>
        <tissue evidence="2">Mantle</tissue>
    </source>
</reference>
<accession>A0AAE0W8V8</accession>
<keyword evidence="3" id="KW-1185">Reference proteome</keyword>
<feature type="compositionally biased region" description="Basic residues" evidence="1">
    <location>
        <begin position="1"/>
        <end position="14"/>
    </location>
</feature>
<evidence type="ECO:0000313" key="2">
    <source>
        <dbReference type="EMBL" id="KAK3604545.1"/>
    </source>
</evidence>
<name>A0AAE0W8V8_9BIVA</name>
<evidence type="ECO:0000256" key="1">
    <source>
        <dbReference type="SAM" id="MobiDB-lite"/>
    </source>
</evidence>
<proteinExistence type="predicted"/>
<comment type="caution">
    <text evidence="2">The sequence shown here is derived from an EMBL/GenBank/DDBJ whole genome shotgun (WGS) entry which is preliminary data.</text>
</comment>
<dbReference type="EMBL" id="JAEAOA010002125">
    <property type="protein sequence ID" value="KAK3604545.1"/>
    <property type="molecule type" value="Genomic_DNA"/>
</dbReference>
<reference evidence="2" key="1">
    <citation type="journal article" date="2021" name="Genome Biol. Evol.">
        <title>A High-Quality Reference Genome for a Parasitic Bivalve with Doubly Uniparental Inheritance (Bivalvia: Unionida).</title>
        <authorList>
            <person name="Smith C.H."/>
        </authorList>
    </citation>
    <scope>NUCLEOTIDE SEQUENCE</scope>
    <source>
        <strain evidence="2">CHS0354</strain>
    </source>
</reference>